<accession>A0ACA9R1J5</accession>
<organism evidence="1 2">
    <name type="scientific">Racocetra persica</name>
    <dbReference type="NCBI Taxonomy" id="160502"/>
    <lineage>
        <taxon>Eukaryota</taxon>
        <taxon>Fungi</taxon>
        <taxon>Fungi incertae sedis</taxon>
        <taxon>Mucoromycota</taxon>
        <taxon>Glomeromycotina</taxon>
        <taxon>Glomeromycetes</taxon>
        <taxon>Diversisporales</taxon>
        <taxon>Gigasporaceae</taxon>
        <taxon>Racocetra</taxon>
    </lineage>
</organism>
<sequence length="160" mass="18748">MKDQPVLTLTYVTFLLRNPKERKIKKKGSLRAKSEIPTNPNYLYERNYPKANPDPGSTPTRRKSNKISILQTREDKLEISQETYSSNKDDFFNTYKSEDDLEKVESYYMDRGQTDDKKLYLNPWENVYSPAIYLTAIKEISTPNINKKPKPTFAKIINEL</sequence>
<keyword evidence="2" id="KW-1185">Reference proteome</keyword>
<dbReference type="EMBL" id="CAJVQC010041550">
    <property type="protein sequence ID" value="CAG8773199.1"/>
    <property type="molecule type" value="Genomic_DNA"/>
</dbReference>
<comment type="caution">
    <text evidence="1">The sequence shown here is derived from an EMBL/GenBank/DDBJ whole genome shotgun (WGS) entry which is preliminary data.</text>
</comment>
<evidence type="ECO:0000313" key="1">
    <source>
        <dbReference type="EMBL" id="CAG8773199.1"/>
    </source>
</evidence>
<feature type="non-terminal residue" evidence="1">
    <location>
        <position position="160"/>
    </location>
</feature>
<name>A0ACA9R1J5_9GLOM</name>
<reference evidence="1" key="1">
    <citation type="submission" date="2021-06" db="EMBL/GenBank/DDBJ databases">
        <authorList>
            <person name="Kallberg Y."/>
            <person name="Tangrot J."/>
            <person name="Rosling A."/>
        </authorList>
    </citation>
    <scope>NUCLEOTIDE SEQUENCE</scope>
    <source>
        <strain evidence="1">MA461A</strain>
    </source>
</reference>
<protein>
    <submittedName>
        <fullName evidence="1">21153_t:CDS:1</fullName>
    </submittedName>
</protein>
<evidence type="ECO:0000313" key="2">
    <source>
        <dbReference type="Proteomes" id="UP000789920"/>
    </source>
</evidence>
<gene>
    <name evidence="1" type="ORF">RPERSI_LOCUS16656</name>
</gene>
<proteinExistence type="predicted"/>
<dbReference type="Proteomes" id="UP000789920">
    <property type="component" value="Unassembled WGS sequence"/>
</dbReference>